<name>A0A2P2NLL6_RHIMU</name>
<proteinExistence type="predicted"/>
<accession>A0A2P2NLL6</accession>
<protein>
    <submittedName>
        <fullName evidence="1">Uncharacterized protein</fullName>
    </submittedName>
</protein>
<evidence type="ECO:0000313" key="1">
    <source>
        <dbReference type="EMBL" id="MBX43387.1"/>
    </source>
</evidence>
<dbReference type="PROSITE" id="PS51257">
    <property type="entry name" value="PROKAR_LIPOPROTEIN"/>
    <property type="match status" value="1"/>
</dbReference>
<dbReference type="AlphaFoldDB" id="A0A2P2NLL6"/>
<dbReference type="EMBL" id="GGEC01062903">
    <property type="protein sequence ID" value="MBX43387.1"/>
    <property type="molecule type" value="Transcribed_RNA"/>
</dbReference>
<sequence>MQDIRWTQKVPIALNLLLSCLYRHKMRRFSLY</sequence>
<reference evidence="1" key="1">
    <citation type="submission" date="2018-02" db="EMBL/GenBank/DDBJ databases">
        <title>Rhizophora mucronata_Transcriptome.</title>
        <authorList>
            <person name="Meera S.P."/>
            <person name="Sreeshan A."/>
            <person name="Augustine A."/>
        </authorList>
    </citation>
    <scope>NUCLEOTIDE SEQUENCE</scope>
    <source>
        <tissue evidence="1">Leaf</tissue>
    </source>
</reference>
<organism evidence="1">
    <name type="scientific">Rhizophora mucronata</name>
    <name type="common">Asiatic mangrove</name>
    <dbReference type="NCBI Taxonomy" id="61149"/>
    <lineage>
        <taxon>Eukaryota</taxon>
        <taxon>Viridiplantae</taxon>
        <taxon>Streptophyta</taxon>
        <taxon>Embryophyta</taxon>
        <taxon>Tracheophyta</taxon>
        <taxon>Spermatophyta</taxon>
        <taxon>Magnoliopsida</taxon>
        <taxon>eudicotyledons</taxon>
        <taxon>Gunneridae</taxon>
        <taxon>Pentapetalae</taxon>
        <taxon>rosids</taxon>
        <taxon>fabids</taxon>
        <taxon>Malpighiales</taxon>
        <taxon>Rhizophoraceae</taxon>
        <taxon>Rhizophora</taxon>
    </lineage>
</organism>